<dbReference type="PANTHER" id="PTHR33021">
    <property type="entry name" value="BLUE COPPER PROTEIN"/>
    <property type="match status" value="1"/>
</dbReference>
<feature type="compositionally biased region" description="Low complexity" evidence="10">
    <location>
        <begin position="270"/>
        <end position="290"/>
    </location>
</feature>
<evidence type="ECO:0000256" key="8">
    <source>
        <dbReference type="ARBA" id="ARBA00035011"/>
    </source>
</evidence>
<evidence type="ECO:0000256" key="3">
    <source>
        <dbReference type="ARBA" id="ARBA00022729"/>
    </source>
</evidence>
<dbReference type="PANTHER" id="PTHR33021:SF197">
    <property type="entry name" value="EARLY NODULIN-LIKE PROTEIN 13"/>
    <property type="match status" value="1"/>
</dbReference>
<feature type="compositionally biased region" description="Low complexity" evidence="10">
    <location>
        <begin position="193"/>
        <end position="207"/>
    </location>
</feature>
<evidence type="ECO:0000256" key="2">
    <source>
        <dbReference type="ARBA" id="ARBA00022622"/>
    </source>
</evidence>
<keyword evidence="6" id="KW-0325">Glycoprotein</keyword>
<accession>A0A0D6QZG7</accession>
<evidence type="ECO:0000256" key="11">
    <source>
        <dbReference type="SAM" id="Phobius"/>
    </source>
</evidence>
<proteinExistence type="inferred from homology"/>
<evidence type="ECO:0000256" key="5">
    <source>
        <dbReference type="ARBA" id="ARBA00023157"/>
    </source>
</evidence>
<dbReference type="InterPro" id="IPR041846">
    <property type="entry name" value="ENL_dom"/>
</dbReference>
<keyword evidence="11" id="KW-0812">Transmembrane</keyword>
<name>A0A0D6QZG7_ARACU</name>
<feature type="compositionally biased region" description="Low complexity" evidence="10">
    <location>
        <begin position="165"/>
        <end position="183"/>
    </location>
</feature>
<keyword evidence="11" id="KW-1133">Transmembrane helix</keyword>
<dbReference type="PROSITE" id="PS51485">
    <property type="entry name" value="PHYTOCYANIN"/>
    <property type="match status" value="1"/>
</dbReference>
<keyword evidence="4 11" id="KW-0472">Membrane</keyword>
<keyword evidence="7" id="KW-0449">Lipoprotein</keyword>
<protein>
    <recommendedName>
        <fullName evidence="12">Phytocyanin domain-containing protein</fullName>
    </recommendedName>
</protein>
<dbReference type="InterPro" id="IPR003245">
    <property type="entry name" value="Phytocyanin_dom"/>
</dbReference>
<dbReference type="EMBL" id="GCKF01041623">
    <property type="protein sequence ID" value="JAG95065.1"/>
    <property type="molecule type" value="Transcribed_RNA"/>
</dbReference>
<dbReference type="AlphaFoldDB" id="A0A0D6QZG7"/>
<dbReference type="GO" id="GO:0098552">
    <property type="term" value="C:side of membrane"/>
    <property type="evidence" value="ECO:0007669"/>
    <property type="project" value="UniProtKB-KW"/>
</dbReference>
<keyword evidence="3" id="KW-0732">Signal</keyword>
<dbReference type="GO" id="GO:0005886">
    <property type="term" value="C:plasma membrane"/>
    <property type="evidence" value="ECO:0007669"/>
    <property type="project" value="TreeGrafter"/>
</dbReference>
<reference evidence="13" key="1">
    <citation type="submission" date="2015-03" db="EMBL/GenBank/DDBJ databases">
        <title>A transcriptome of Araucaria cunninghamii, an australian fine timber species.</title>
        <authorList>
            <person name="Jing Yi C.J.Y."/>
            <person name="Yin San L.Y.S."/>
            <person name="Abdul Karim S.S."/>
            <person name="Wan Azmi N.N."/>
            <person name="Hercus R.R."/>
            <person name="Croft L.L."/>
        </authorList>
    </citation>
    <scope>NUCLEOTIDE SEQUENCE</scope>
    <source>
        <strain evidence="13">MI0301</strain>
        <tissue evidence="13">Leaf</tissue>
    </source>
</reference>
<feature type="compositionally biased region" description="Low complexity" evidence="10">
    <location>
        <begin position="219"/>
        <end position="261"/>
    </location>
</feature>
<evidence type="ECO:0000256" key="7">
    <source>
        <dbReference type="ARBA" id="ARBA00023288"/>
    </source>
</evidence>
<comment type="similarity">
    <text evidence="8">Belongs to the early nodulin-like (ENODL) family.</text>
</comment>
<dbReference type="SUPFAM" id="SSF49503">
    <property type="entry name" value="Cupredoxins"/>
    <property type="match status" value="1"/>
</dbReference>
<dbReference type="InterPro" id="IPR008972">
    <property type="entry name" value="Cupredoxin"/>
</dbReference>
<feature type="domain" description="Phytocyanin" evidence="12">
    <location>
        <begin position="22"/>
        <end position="124"/>
    </location>
</feature>
<dbReference type="GO" id="GO:0009055">
    <property type="term" value="F:electron transfer activity"/>
    <property type="evidence" value="ECO:0007669"/>
    <property type="project" value="InterPro"/>
</dbReference>
<feature type="transmembrane region" description="Helical" evidence="11">
    <location>
        <begin position="7"/>
        <end position="25"/>
    </location>
</feature>
<dbReference type="Gene3D" id="2.60.40.420">
    <property type="entry name" value="Cupredoxins - blue copper proteins"/>
    <property type="match status" value="1"/>
</dbReference>
<evidence type="ECO:0000256" key="10">
    <source>
        <dbReference type="SAM" id="MobiDB-lite"/>
    </source>
</evidence>
<dbReference type="GO" id="GO:0012505">
    <property type="term" value="C:endomembrane system"/>
    <property type="evidence" value="ECO:0007669"/>
    <property type="project" value="UniProtKB-SubCell"/>
</dbReference>
<feature type="compositionally biased region" description="Pro residues" evidence="10">
    <location>
        <begin position="208"/>
        <end position="218"/>
    </location>
</feature>
<evidence type="ECO:0000256" key="1">
    <source>
        <dbReference type="ARBA" id="ARBA00004589"/>
    </source>
</evidence>
<organism evidence="13">
    <name type="scientific">Araucaria cunninghamii</name>
    <name type="common">Hoop pine</name>
    <name type="synonym">Moreton Bay pine</name>
    <dbReference type="NCBI Taxonomy" id="56994"/>
    <lineage>
        <taxon>Eukaryota</taxon>
        <taxon>Viridiplantae</taxon>
        <taxon>Streptophyta</taxon>
        <taxon>Embryophyta</taxon>
        <taxon>Tracheophyta</taxon>
        <taxon>Spermatophyta</taxon>
        <taxon>Pinopsida</taxon>
        <taxon>Pinidae</taxon>
        <taxon>Conifers II</taxon>
        <taxon>Araucariales</taxon>
        <taxon>Araucariaceae</taxon>
        <taxon>Araucaria</taxon>
    </lineage>
</organism>
<dbReference type="FunFam" id="2.60.40.420:FF:000010">
    <property type="entry name" value="Early nodulin-like protein 1"/>
    <property type="match status" value="1"/>
</dbReference>
<sequence>MASRWSWTVFFIFMCMENIVAYQFIVGGSKGWTVPADMESYNKWAGILRFQIGDTLLFKYDKEVDSVLQVTKQGYSTCNTSSPIAPFKNGNTVFNLTTHGPFYFISGNASNCQKGEKLIVVVLAPCHWGRGENCGKNGSHSSSPTPAPAPTLPFPDPSPSPAPASSPGSSVSPSPGSSVSPSSAPTPSPSPSAAPASSPGSSVSPSSAPTPSPSPSAVPTPGSATSPAPSATTVPAVSPSPSSGAAPPIESPTASPSESPLSSPPPPSAESPENASPPSKTSPATSAAARSPVVMLNLILPLLFAALLRG</sequence>
<keyword evidence="2" id="KW-0336">GPI-anchor</keyword>
<feature type="region of interest" description="Disordered" evidence="10">
    <location>
        <begin position="135"/>
        <end position="290"/>
    </location>
</feature>
<evidence type="ECO:0000259" key="12">
    <source>
        <dbReference type="PROSITE" id="PS51485"/>
    </source>
</evidence>
<dbReference type="CDD" id="cd11019">
    <property type="entry name" value="OsENODL1_like"/>
    <property type="match status" value="1"/>
</dbReference>
<feature type="compositionally biased region" description="Pro residues" evidence="10">
    <location>
        <begin position="145"/>
        <end position="164"/>
    </location>
</feature>
<keyword evidence="5" id="KW-1015">Disulfide bond</keyword>
<dbReference type="InterPro" id="IPR039391">
    <property type="entry name" value="Phytocyanin-like"/>
</dbReference>
<dbReference type="Pfam" id="PF02298">
    <property type="entry name" value="Cu_bind_like"/>
    <property type="match status" value="1"/>
</dbReference>
<evidence type="ECO:0000256" key="4">
    <source>
        <dbReference type="ARBA" id="ARBA00023136"/>
    </source>
</evidence>
<evidence type="ECO:0000313" key="13">
    <source>
        <dbReference type="EMBL" id="JAG95065.1"/>
    </source>
</evidence>
<evidence type="ECO:0000256" key="6">
    <source>
        <dbReference type="ARBA" id="ARBA00023180"/>
    </source>
</evidence>
<comment type="subcellular location">
    <subcellularLocation>
        <location evidence="9">Endomembrane system</location>
        <topology evidence="9">Lipid-anchor</topology>
    </subcellularLocation>
    <subcellularLocation>
        <location evidence="1">Membrane</location>
        <topology evidence="1">Lipid-anchor</topology>
        <topology evidence="1">GPI-anchor</topology>
    </subcellularLocation>
</comment>
<evidence type="ECO:0000256" key="9">
    <source>
        <dbReference type="ARBA" id="ARBA00037868"/>
    </source>
</evidence>